<proteinExistence type="predicted"/>
<organism evidence="1 2">
    <name type="scientific">Pseudomaricurvus hydrocarbonicus</name>
    <dbReference type="NCBI Taxonomy" id="1470433"/>
    <lineage>
        <taxon>Bacteria</taxon>
        <taxon>Pseudomonadati</taxon>
        <taxon>Pseudomonadota</taxon>
        <taxon>Gammaproteobacteria</taxon>
        <taxon>Cellvibrionales</taxon>
        <taxon>Cellvibrionaceae</taxon>
        <taxon>Pseudomaricurvus</taxon>
    </lineage>
</organism>
<evidence type="ECO:0000313" key="2">
    <source>
        <dbReference type="Proteomes" id="UP000787472"/>
    </source>
</evidence>
<reference evidence="1" key="1">
    <citation type="submission" date="2020-03" db="EMBL/GenBank/DDBJ databases">
        <authorList>
            <person name="Guo F."/>
        </authorList>
    </citation>
    <scope>NUCLEOTIDE SEQUENCE</scope>
    <source>
        <strain evidence="1">JCM 30134</strain>
    </source>
</reference>
<keyword evidence="2" id="KW-1185">Reference proteome</keyword>
<evidence type="ECO:0000313" key="1">
    <source>
        <dbReference type="EMBL" id="NHO64661.1"/>
    </source>
</evidence>
<dbReference type="EMBL" id="JAAONZ010000002">
    <property type="protein sequence ID" value="NHO64661.1"/>
    <property type="molecule type" value="Genomic_DNA"/>
</dbReference>
<dbReference type="AlphaFoldDB" id="A0A9E5JUA3"/>
<dbReference type="Proteomes" id="UP000787472">
    <property type="component" value="Unassembled WGS sequence"/>
</dbReference>
<sequence length="67" mass="7799">MIKSLEGIIDWDACRANNPMTEVINAVNWLKKHGYEARYRVTERDSFGPVCVLITAQKDGQQYDYLY</sequence>
<protein>
    <submittedName>
        <fullName evidence="1">Uncharacterized protein</fullName>
    </submittedName>
</protein>
<comment type="caution">
    <text evidence="1">The sequence shown here is derived from an EMBL/GenBank/DDBJ whole genome shotgun (WGS) entry which is preliminary data.</text>
</comment>
<dbReference type="RefSeq" id="WP_167181903.1">
    <property type="nucleotide sequence ID" value="NZ_JAAONZ010000002.1"/>
</dbReference>
<gene>
    <name evidence="1" type="ORF">G8770_03755</name>
</gene>
<accession>A0A9E5JUA3</accession>
<name>A0A9E5JUA3_9GAMM</name>